<feature type="region of interest" description="Disordered" evidence="3">
    <location>
        <begin position="575"/>
        <end position="604"/>
    </location>
</feature>
<dbReference type="CTD" id="93233"/>
<evidence type="ECO:0000259" key="4">
    <source>
        <dbReference type="Pfam" id="PF21773"/>
    </source>
</evidence>
<dbReference type="KEGG" id="gsh:117368225"/>
<dbReference type="GO" id="GO:0003341">
    <property type="term" value="P:cilium movement"/>
    <property type="evidence" value="ECO:0007669"/>
    <property type="project" value="TreeGrafter"/>
</dbReference>
<evidence type="ECO:0000256" key="2">
    <source>
        <dbReference type="SAM" id="Coils"/>
    </source>
</evidence>
<accession>A0A6P8SFE4</accession>
<dbReference type="PANTHER" id="PTHR21694">
    <property type="entry name" value="COILED-COIL DOMAIN-CONTAINING PROTEIN 63"/>
    <property type="match status" value="1"/>
</dbReference>
<feature type="coiled-coil region" evidence="2">
    <location>
        <begin position="217"/>
        <end position="344"/>
    </location>
</feature>
<feature type="domain" description="ODAD1 central coiled coil region" evidence="4">
    <location>
        <begin position="186"/>
        <end position="471"/>
    </location>
</feature>
<dbReference type="GeneID" id="117368225"/>
<evidence type="ECO:0000313" key="7">
    <source>
        <dbReference type="RefSeq" id="XP_033817546.1"/>
    </source>
</evidence>
<dbReference type="GO" id="GO:0036158">
    <property type="term" value="P:outer dynein arm assembly"/>
    <property type="evidence" value="ECO:0007669"/>
    <property type="project" value="TreeGrafter"/>
</dbReference>
<name>A0A6P8SFE4_GEOSA</name>
<feature type="coiled-coil region" evidence="2">
    <location>
        <begin position="378"/>
        <end position="405"/>
    </location>
</feature>
<dbReference type="RefSeq" id="XP_033817545.1">
    <property type="nucleotide sequence ID" value="XM_033961654.1"/>
</dbReference>
<dbReference type="AlphaFoldDB" id="A0A6P8SFE4"/>
<dbReference type="Pfam" id="PF21773">
    <property type="entry name" value="ODAD1_CC"/>
    <property type="match status" value="1"/>
</dbReference>
<organism evidence="5 6">
    <name type="scientific">Geotrypetes seraphini</name>
    <name type="common">Gaboon caecilian</name>
    <name type="synonym">Caecilia seraphini</name>
    <dbReference type="NCBI Taxonomy" id="260995"/>
    <lineage>
        <taxon>Eukaryota</taxon>
        <taxon>Metazoa</taxon>
        <taxon>Chordata</taxon>
        <taxon>Craniata</taxon>
        <taxon>Vertebrata</taxon>
        <taxon>Euteleostomi</taxon>
        <taxon>Amphibia</taxon>
        <taxon>Gymnophiona</taxon>
        <taxon>Geotrypetes</taxon>
    </lineage>
</organism>
<dbReference type="GO" id="GO:0005930">
    <property type="term" value="C:axoneme"/>
    <property type="evidence" value="ECO:0007669"/>
    <property type="project" value="TreeGrafter"/>
</dbReference>
<dbReference type="InterPro" id="IPR051876">
    <property type="entry name" value="ODA-DC/CCD"/>
</dbReference>
<evidence type="ECO:0000313" key="5">
    <source>
        <dbReference type="Proteomes" id="UP000515159"/>
    </source>
</evidence>
<dbReference type="PANTHER" id="PTHR21694:SF35">
    <property type="entry name" value="OUTER DYNEIN ARM-DOCKING COMPLEX SUBUNIT 1"/>
    <property type="match status" value="1"/>
</dbReference>
<evidence type="ECO:0000313" key="6">
    <source>
        <dbReference type="RefSeq" id="XP_033817545.1"/>
    </source>
</evidence>
<gene>
    <name evidence="6 7" type="primary">CCDC114</name>
</gene>
<keyword evidence="1 2" id="KW-0175">Coiled coil</keyword>
<keyword evidence="5" id="KW-1185">Reference proteome</keyword>
<proteinExistence type="predicted"/>
<dbReference type="InterPro" id="IPR049258">
    <property type="entry name" value="ODAD1_CC"/>
</dbReference>
<protein>
    <submittedName>
        <fullName evidence="6 7">Coiled-coil domain-containing protein 114 isoform X1</fullName>
    </submittedName>
</protein>
<reference evidence="6 7" key="1">
    <citation type="submission" date="2025-04" db="UniProtKB">
        <authorList>
            <consortium name="RefSeq"/>
        </authorList>
    </citation>
    <scope>IDENTIFICATION</scope>
</reference>
<sequence length="604" mass="70425">MGQQGMEGDLGFCISFRSFRVPPCLLPSLFLLQICLAKMPHMRAGTSLHSEGSEMEFESMAESDLAKLQCKFRLKEGDRQAYSNESQDIIRRQLTEIQTLEKEQRELQKNLEVAGNRGNQLRDQERHDTLRSLLEQKDRVEEQLSREMKLISDLEKEIRIWEKKVMEQQKHSGGTKGPIRRIPQMRKHIEIMENRLDRATTKFNIQLGKNSKLRGEIDILRVDRSRFEQLYRRLEKELRDTRKEISTVINDSTTAYMARDEAQSKIDQLKEKVEKDIAQHSAEVRELQRVIDHDCKLREFLGIKTQERIISEEVLEARRKRERAEIERRKKENKEESRETYETAFQHISSITGEEDLDLLVHRFIEVEDQNFALFNFVNEQNNETEILEGQIEEIKGKIEAFKAQGMREDEGHNALLLEMEEKEQVARSLASSYEEHLKGILKIIEQLKLGIDATFRKLHCDQGTLDEMLGAGTLRDNVIMQYLGLIEYKTNELLAARSFLDSKNFDKPYSSEETALLLLGQMKETTRRISDISQLPSTGEECDSDSEYLAVDQEERPLTQSEIRERILKGVRKKELKEPKPMVESTLMKGTFSSMQKQRPLEA</sequence>
<dbReference type="RefSeq" id="XP_033817546.1">
    <property type="nucleotide sequence ID" value="XM_033961655.1"/>
</dbReference>
<dbReference type="Proteomes" id="UP000515159">
    <property type="component" value="Chromosome 10"/>
</dbReference>
<feature type="coiled-coil region" evidence="2">
    <location>
        <begin position="90"/>
        <end position="171"/>
    </location>
</feature>
<dbReference type="OrthoDB" id="6766775at2759"/>
<evidence type="ECO:0000256" key="3">
    <source>
        <dbReference type="SAM" id="MobiDB-lite"/>
    </source>
</evidence>
<evidence type="ECO:0000256" key="1">
    <source>
        <dbReference type="ARBA" id="ARBA00023054"/>
    </source>
</evidence>